<keyword evidence="7" id="KW-0482">Metalloprotease</keyword>
<evidence type="ECO:0000313" key="17">
    <source>
        <dbReference type="EMBL" id="CAD5117906.1"/>
    </source>
</evidence>
<evidence type="ECO:0000256" key="15">
    <source>
        <dbReference type="ARBA" id="ARBA00048994"/>
    </source>
</evidence>
<organism evidence="17 18">
    <name type="scientific">Dimorphilus gyrociliatus</name>
    <dbReference type="NCBI Taxonomy" id="2664684"/>
    <lineage>
        <taxon>Eukaryota</taxon>
        <taxon>Metazoa</taxon>
        <taxon>Spiralia</taxon>
        <taxon>Lophotrochozoa</taxon>
        <taxon>Annelida</taxon>
        <taxon>Polychaeta</taxon>
        <taxon>Polychaeta incertae sedis</taxon>
        <taxon>Dinophilidae</taxon>
        <taxon>Dimorphilus</taxon>
    </lineage>
</organism>
<evidence type="ECO:0000256" key="7">
    <source>
        <dbReference type="ARBA" id="ARBA00023049"/>
    </source>
</evidence>
<evidence type="ECO:0000313" key="18">
    <source>
        <dbReference type="Proteomes" id="UP000549394"/>
    </source>
</evidence>
<accession>A0A7I8VQY5</accession>
<evidence type="ECO:0000259" key="16">
    <source>
        <dbReference type="SMART" id="SM01011"/>
    </source>
</evidence>
<sequence length="507" mass="57284">MASRKSDIPRQSFNLGPHTFDIPMKLHADNRERLLQRLRNRTDLPANSVIVLQGGDESPRFCSDVNVAPFRQESFFHWAFGVLEPGAFGLIDVTSGLSVLFMPRLPADYAIFMGDIKPMSFFQQRYGTDECYYNDQIAEVIRNINPQATLLTLRGLNTDSGSFTREAAFDGIGDFEVNNQILHFEMTECRVRKSDLEIDILRYCNKISSEAHKEIMRRCRPGQYEYQLESVFLHHCYSQGGMRHVSYTCICASGNNSSILHYGHAGAPNDRRMEASDMCLFDLGGEYYCYESDITCSFPCGGKFSNDQRLIYEAVLDANRTVLNACKPGIFWLDMHKLAERVLLEHLKAMGILTGDINEMMAVRLAATFMPHGLGHLMGLDVHDVGGYAPGTPARSAEPGLRSLRTARVLEERMCLTIEPGIYFINHLIDEALADPNRSRFIIAERVNHFRNFGGVRIEDDIIITATGVELLTNVPREIEDIERLMAEGRSMYGDNPVMRPPKGRLN</sequence>
<dbReference type="Pfam" id="PF00557">
    <property type="entry name" value="Peptidase_M24"/>
    <property type="match status" value="1"/>
</dbReference>
<dbReference type="GO" id="GO:0030145">
    <property type="term" value="F:manganese ion binding"/>
    <property type="evidence" value="ECO:0007669"/>
    <property type="project" value="InterPro"/>
</dbReference>
<keyword evidence="5" id="KW-0378">Hydrolase</keyword>
<dbReference type="FunFam" id="3.90.230.10:FF:000002">
    <property type="entry name" value="Xaa-Pro aminopeptidase 3"/>
    <property type="match status" value="1"/>
</dbReference>
<comment type="caution">
    <text evidence="17">The sequence shown here is derived from an EMBL/GenBank/DDBJ whole genome shotgun (WGS) entry which is preliminary data.</text>
</comment>
<evidence type="ECO:0000256" key="2">
    <source>
        <dbReference type="ARBA" id="ARBA00011738"/>
    </source>
</evidence>
<evidence type="ECO:0000256" key="9">
    <source>
        <dbReference type="ARBA" id="ARBA00043990"/>
    </source>
</evidence>
<gene>
    <name evidence="17" type="ORF">DGYR_LOCUS6370</name>
</gene>
<comment type="similarity">
    <text evidence="9">Belongs to the peptidase M24B family. Eukaryotic-type prolidase subfamily.</text>
</comment>
<evidence type="ECO:0000256" key="13">
    <source>
        <dbReference type="ARBA" id="ARBA00044284"/>
    </source>
</evidence>
<dbReference type="InterPro" id="IPR029149">
    <property type="entry name" value="Creatin/AminoP/Spt16_N"/>
</dbReference>
<keyword evidence="4" id="KW-0479">Metal-binding</keyword>
<dbReference type="EC" id="3.4.13.9" evidence="10"/>
<keyword evidence="3" id="KW-0645">Protease</keyword>
<dbReference type="SUPFAM" id="SSF53092">
    <property type="entry name" value="Creatinase/prolidase N-terminal domain"/>
    <property type="match status" value="1"/>
</dbReference>
<evidence type="ECO:0000256" key="1">
    <source>
        <dbReference type="ARBA" id="ARBA00001936"/>
    </source>
</evidence>
<evidence type="ECO:0000256" key="4">
    <source>
        <dbReference type="ARBA" id="ARBA00022723"/>
    </source>
</evidence>
<comment type="subunit">
    <text evidence="2">Homodimer.</text>
</comment>
<keyword evidence="18" id="KW-1185">Reference proteome</keyword>
<dbReference type="SMART" id="SM01011">
    <property type="entry name" value="AMP_N"/>
    <property type="match status" value="1"/>
</dbReference>
<evidence type="ECO:0000256" key="10">
    <source>
        <dbReference type="ARBA" id="ARBA00044051"/>
    </source>
</evidence>
<dbReference type="InterPro" id="IPR000994">
    <property type="entry name" value="Pept_M24"/>
</dbReference>
<dbReference type="InterPro" id="IPR007865">
    <property type="entry name" value="Aminopep_P_N"/>
</dbReference>
<evidence type="ECO:0000256" key="8">
    <source>
        <dbReference type="ARBA" id="ARBA00023211"/>
    </source>
</evidence>
<reference evidence="17 18" key="1">
    <citation type="submission" date="2020-08" db="EMBL/GenBank/DDBJ databases">
        <authorList>
            <person name="Hejnol A."/>
        </authorList>
    </citation>
    <scope>NUCLEOTIDE SEQUENCE [LARGE SCALE GENOMIC DNA]</scope>
</reference>
<dbReference type="AlphaFoldDB" id="A0A7I8VQY5"/>
<dbReference type="SUPFAM" id="SSF55920">
    <property type="entry name" value="Creatinase/aminopeptidase"/>
    <property type="match status" value="1"/>
</dbReference>
<dbReference type="PANTHER" id="PTHR48480">
    <property type="match status" value="1"/>
</dbReference>
<dbReference type="CDD" id="cd01087">
    <property type="entry name" value="Prolidase"/>
    <property type="match status" value="1"/>
</dbReference>
<dbReference type="Pfam" id="PF05195">
    <property type="entry name" value="AMP_N"/>
    <property type="match status" value="1"/>
</dbReference>
<keyword evidence="8" id="KW-0464">Manganese</keyword>
<dbReference type="GO" id="GO:0102009">
    <property type="term" value="F:proline dipeptidase activity"/>
    <property type="evidence" value="ECO:0007669"/>
    <property type="project" value="UniProtKB-EC"/>
</dbReference>
<dbReference type="GO" id="GO:0070006">
    <property type="term" value="F:metalloaminopeptidase activity"/>
    <property type="evidence" value="ECO:0007669"/>
    <property type="project" value="InterPro"/>
</dbReference>
<dbReference type="Proteomes" id="UP000549394">
    <property type="component" value="Unassembled WGS sequence"/>
</dbReference>
<dbReference type="EMBL" id="CAJFCJ010000007">
    <property type="protein sequence ID" value="CAD5117906.1"/>
    <property type="molecule type" value="Genomic_DNA"/>
</dbReference>
<dbReference type="GO" id="GO:0006508">
    <property type="term" value="P:proteolysis"/>
    <property type="evidence" value="ECO:0007669"/>
    <property type="project" value="UniProtKB-KW"/>
</dbReference>
<proteinExistence type="inferred from homology"/>
<name>A0A7I8VQY5_9ANNE</name>
<comment type="catalytic activity">
    <reaction evidence="15">
        <text>Xaa-L-Pro dipeptide + H2O = an L-alpha-amino acid + L-proline</text>
        <dbReference type="Rhea" id="RHEA:76407"/>
        <dbReference type="ChEBI" id="CHEBI:15377"/>
        <dbReference type="ChEBI" id="CHEBI:59869"/>
        <dbReference type="ChEBI" id="CHEBI:60039"/>
        <dbReference type="ChEBI" id="CHEBI:195196"/>
        <dbReference type="EC" id="3.4.13.9"/>
    </reaction>
</comment>
<protein>
    <recommendedName>
        <fullName evidence="11">Xaa-Pro dipeptidase</fullName>
        <ecNumber evidence="10">3.4.13.9</ecNumber>
    </recommendedName>
    <alternativeName>
        <fullName evidence="14">Imidodipeptidase</fullName>
    </alternativeName>
    <alternativeName>
        <fullName evidence="12">Peptidase D</fullName>
    </alternativeName>
    <alternativeName>
        <fullName evidence="13">Proline dipeptidase</fullName>
    </alternativeName>
</protein>
<feature type="domain" description="Aminopeptidase P N-terminal" evidence="16">
    <location>
        <begin position="22"/>
        <end position="161"/>
    </location>
</feature>
<dbReference type="InterPro" id="IPR052433">
    <property type="entry name" value="X-Pro_dipept-like"/>
</dbReference>
<evidence type="ECO:0000256" key="6">
    <source>
        <dbReference type="ARBA" id="ARBA00022997"/>
    </source>
</evidence>
<evidence type="ECO:0000256" key="3">
    <source>
        <dbReference type="ARBA" id="ARBA00022670"/>
    </source>
</evidence>
<dbReference type="PANTHER" id="PTHR48480:SF2">
    <property type="entry name" value="PEPTIDASE D"/>
    <property type="match status" value="1"/>
</dbReference>
<dbReference type="Gene3D" id="3.40.350.10">
    <property type="entry name" value="Creatinase/prolidase N-terminal domain"/>
    <property type="match status" value="1"/>
</dbReference>
<evidence type="ECO:0000256" key="12">
    <source>
        <dbReference type="ARBA" id="ARBA00044252"/>
    </source>
</evidence>
<dbReference type="Gene3D" id="3.90.230.10">
    <property type="entry name" value="Creatinase/methionine aminopeptidase superfamily"/>
    <property type="match status" value="1"/>
</dbReference>
<evidence type="ECO:0000256" key="5">
    <source>
        <dbReference type="ARBA" id="ARBA00022801"/>
    </source>
</evidence>
<keyword evidence="6" id="KW-0224">Dipeptidase</keyword>
<dbReference type="OrthoDB" id="10261878at2759"/>
<dbReference type="InterPro" id="IPR036005">
    <property type="entry name" value="Creatinase/aminopeptidase-like"/>
</dbReference>
<evidence type="ECO:0000256" key="14">
    <source>
        <dbReference type="ARBA" id="ARBA00044351"/>
    </source>
</evidence>
<comment type="cofactor">
    <cofactor evidence="1">
        <name>Mn(2+)</name>
        <dbReference type="ChEBI" id="CHEBI:29035"/>
    </cofactor>
</comment>
<evidence type="ECO:0000256" key="11">
    <source>
        <dbReference type="ARBA" id="ARBA00044141"/>
    </source>
</evidence>